<dbReference type="NCBIfam" id="TIGR01904">
    <property type="entry name" value="GSu_C4xC__C2xCH"/>
    <property type="match status" value="10"/>
</dbReference>
<evidence type="ECO:0000256" key="2">
    <source>
        <dbReference type="SAM" id="MobiDB-lite"/>
    </source>
</evidence>
<dbReference type="InterPro" id="IPR010176">
    <property type="entry name" value="C4xCH_C2xCH_motif_GEOSU"/>
</dbReference>
<feature type="signal peptide" evidence="3">
    <location>
        <begin position="1"/>
        <end position="33"/>
    </location>
</feature>
<feature type="chain" id="PRO_5035145512" evidence="3">
    <location>
        <begin position="34"/>
        <end position="1472"/>
    </location>
</feature>
<dbReference type="Pfam" id="PF09698">
    <property type="entry name" value="GSu_C4xC__C2xCH"/>
    <property type="match status" value="7"/>
</dbReference>
<dbReference type="RefSeq" id="WP_199381961.1">
    <property type="nucleotide sequence ID" value="NZ_JAEMHM010000001.1"/>
</dbReference>
<name>A0A8J7LXG3_9BACT</name>
<gene>
    <name evidence="4" type="ORF">JFN93_00195</name>
</gene>
<dbReference type="Gene3D" id="3.90.10.10">
    <property type="entry name" value="Cytochrome C3"/>
    <property type="match status" value="1"/>
</dbReference>
<organism evidence="4 5">
    <name type="scientific">Geomesophilobacter sediminis</name>
    <dbReference type="NCBI Taxonomy" id="2798584"/>
    <lineage>
        <taxon>Bacteria</taxon>
        <taxon>Pseudomonadati</taxon>
        <taxon>Thermodesulfobacteriota</taxon>
        <taxon>Desulfuromonadia</taxon>
        <taxon>Geobacterales</taxon>
        <taxon>Geobacteraceae</taxon>
        <taxon>Geomesophilobacter</taxon>
    </lineage>
</organism>
<dbReference type="EMBL" id="JAEMHM010000001">
    <property type="protein sequence ID" value="MBJ6723112.1"/>
    <property type="molecule type" value="Genomic_DNA"/>
</dbReference>
<dbReference type="SUPFAM" id="SSF48695">
    <property type="entry name" value="Multiheme cytochromes"/>
    <property type="match status" value="5"/>
</dbReference>
<keyword evidence="5" id="KW-1185">Reference proteome</keyword>
<evidence type="ECO:0000256" key="1">
    <source>
        <dbReference type="ARBA" id="ARBA00022729"/>
    </source>
</evidence>
<accession>A0A8J7LXG3</accession>
<dbReference type="PANTHER" id="PTHR35038">
    <property type="entry name" value="DISSIMILATORY SULFITE REDUCTASE SIRA"/>
    <property type="match status" value="1"/>
</dbReference>
<dbReference type="Proteomes" id="UP000636888">
    <property type="component" value="Unassembled WGS sequence"/>
</dbReference>
<protein>
    <submittedName>
        <fullName evidence="4">CxxxxCH/CxxCH domain-containing protein</fullName>
    </submittedName>
</protein>
<feature type="compositionally biased region" description="Polar residues" evidence="2">
    <location>
        <begin position="69"/>
        <end position="80"/>
    </location>
</feature>
<evidence type="ECO:0000313" key="4">
    <source>
        <dbReference type="EMBL" id="MBJ6723112.1"/>
    </source>
</evidence>
<evidence type="ECO:0000313" key="5">
    <source>
        <dbReference type="Proteomes" id="UP000636888"/>
    </source>
</evidence>
<dbReference type="InterPro" id="IPR051829">
    <property type="entry name" value="Multiheme_Cytochr_ET"/>
</dbReference>
<dbReference type="InterPro" id="IPR036280">
    <property type="entry name" value="Multihaem_cyt_sf"/>
</dbReference>
<evidence type="ECO:0000256" key="3">
    <source>
        <dbReference type="SAM" id="SignalP"/>
    </source>
</evidence>
<feature type="region of interest" description="Disordered" evidence="2">
    <location>
        <begin position="50"/>
        <end position="80"/>
    </location>
</feature>
<reference evidence="4" key="1">
    <citation type="submission" date="2020-12" db="EMBL/GenBank/DDBJ databases">
        <title>Geomonas sp. Red875, isolated from river sediment.</title>
        <authorList>
            <person name="Xu Z."/>
            <person name="Zhang Z."/>
            <person name="Masuda Y."/>
            <person name="Itoh H."/>
            <person name="Senoo K."/>
        </authorList>
    </citation>
    <scope>NUCLEOTIDE SEQUENCE</scope>
    <source>
        <strain evidence="4">Red875</strain>
    </source>
</reference>
<sequence>MKSYPIPTSRNTMAILARLLLVMAIISGGVAQAASQYTLRCDDCHTMPPLDSANGKRDPQTGAFKGNHQGHSTSTATSCTRCHGAGVTSYGSGHATSKEIKVDGNINNSPAGGTYTRSFVNQTSLPPNPLGSCSNVNCHFEALSQPWGSAPYATAASCADCHGNAPADGSHPALSGSGKKHGDYYGTGAASCVKCHPDHLAEGKPFAHATSAGHRPLALSFTAPVAGGSYSLTANLAYPNYLPSQTAAAARNGNCDNLYCHSDGRGGYRQARWGGTLPADCTGCHGGNASSAAILATGSHSQHVNNANATGNGTNLGSNYACGRCHSATVAVTSDRAVTGLGFHVNNSRDVSFPEGGSYAGGACATVCHSAGKSAAPQPAAPTWGGGAISCKGCHGANGGDGGFVSQFGEPNYANGGVGSPLANSHSASHMVGSAASCQNCHAATTADGVSILNGSTAHTDGAITVAFAPAYDLGGAAYAAADKSCSATYCHSDGNGGAALASAKWGGTMTCRSCHGGDAASAAPIATFRHGAHMNNYSTLGRGNNLLCAECHAKTVGFGDNTTLTNPANHVNRFKDYSGPRAGGSAGYAAGVCSNVYCHSSGQAVPVFRNLTGSKNWKGSAKLDCSGCHGYGPGEFVPVAGEPNYPSAPGAENSHLKHTVGAGMADSRGCAACHRTTVDAGVAGKLRDYSSAHLNGSRDVTFKVIGNYSGHYVSQEKSCANTYCHGAGKSVAWGTPGPLSCTSCHRADATLAGRHGSHWESTSPALSYTATTGNRTGTASAYAFECSSCHAGTHAGGPVAGGNAAEVFFTYTARGLKGSYSYGASTAVDGTLQWSNGSCSTTYCHSKGDGTEGFGSAAMTWASPAKTLRCNGCHGGDASKPNMIDTGLHRNHIDPSSNSSLGAGNGRMCAECHGKTAAFNNNTTLADKRNHINKFKDYTGIYAGGNANYNQATKSCATVYCHSNGKRGTAVSQYRDPAAWNSSATLGCNGCHGQAAAPDFPSDANLGTPNYASGPVGSNTANSHKLHVQKMGITTANACYVCHAKTMDKYALKFRPYSTMHITGGTNIVFGSMQATGFELISSVAKANYAKTTRTCSTVTCHSNGKGGYTDVQWGASTNCALCHPMNKLSRGHSFHVYTGAANTPTVYNNFTANRSNSGVAPGRYNYGCANCHPINNPNHMKGKVLIDLTPGSAASVGTLRAKNGAGITVGGVAAGTAGSGTTVVGNALTCDNVYCHSNGYATNPVYATTPDWYAGSFTGDRCAACHGNWPNATIAGSPTHYNTSWGGTGQPGGHLMGIHPNWIANGANFTGIAAPGTGDMNSHGNGSYSTTIGCNTCHWSTVQSAANGGSAQCAAACHNQSANKASAVIFDRAKHVNGSVEVAFQTGVTVKSKAQLRPSSFATVSSATLWHRNGTYKTAGTSSFDASKQLLAAGSYAGGTCSTVICHFNKPVTWSIPAGSITCQSCHQSM</sequence>
<keyword evidence="1 3" id="KW-0732">Signal</keyword>
<dbReference type="GO" id="GO:0016491">
    <property type="term" value="F:oxidoreductase activity"/>
    <property type="evidence" value="ECO:0007669"/>
    <property type="project" value="TreeGrafter"/>
</dbReference>
<proteinExistence type="predicted"/>
<dbReference type="PANTHER" id="PTHR35038:SF6">
    <property type="entry name" value="SURFACE LOCALIZED DECAHEME CYTOCHROME C LIPOPROTEIN"/>
    <property type="match status" value="1"/>
</dbReference>
<comment type="caution">
    <text evidence="4">The sequence shown here is derived from an EMBL/GenBank/DDBJ whole genome shotgun (WGS) entry which is preliminary data.</text>
</comment>